<dbReference type="GO" id="GO:0008914">
    <property type="term" value="F:leucyl-tRNA--protein transferase activity"/>
    <property type="evidence" value="ECO:0007669"/>
    <property type="project" value="UniProtKB-UniRule"/>
</dbReference>
<evidence type="ECO:0000256" key="2">
    <source>
        <dbReference type="ARBA" id="ARBA00022679"/>
    </source>
</evidence>
<dbReference type="InterPro" id="IPR016181">
    <property type="entry name" value="Acyl_CoA_acyltransferase"/>
</dbReference>
<dbReference type="Pfam" id="PF04377">
    <property type="entry name" value="ATE_C"/>
    <property type="match status" value="1"/>
</dbReference>
<dbReference type="NCBIfam" id="NF002342">
    <property type="entry name" value="PRK01305.1-3"/>
    <property type="match status" value="1"/>
</dbReference>
<name>A0A059DZY3_9PROT</name>
<dbReference type="OrthoDB" id="9782022at2"/>
<evidence type="ECO:0000313" key="7">
    <source>
        <dbReference type="EMBL" id="KCZ59869.1"/>
    </source>
</evidence>
<comment type="catalytic activity">
    <reaction evidence="4">
        <text>N-terminal L-aspartyl-[protein] + L-leucyl-tRNA(Leu) = N-terminal L-leucyl-L-aspartyl-[protein] + tRNA(Leu) + H(+)</text>
        <dbReference type="Rhea" id="RHEA:50420"/>
        <dbReference type="Rhea" id="RHEA-COMP:9613"/>
        <dbReference type="Rhea" id="RHEA-COMP:9622"/>
        <dbReference type="Rhea" id="RHEA-COMP:12669"/>
        <dbReference type="Rhea" id="RHEA-COMP:12674"/>
        <dbReference type="ChEBI" id="CHEBI:15378"/>
        <dbReference type="ChEBI" id="CHEBI:64720"/>
        <dbReference type="ChEBI" id="CHEBI:78442"/>
        <dbReference type="ChEBI" id="CHEBI:78494"/>
        <dbReference type="ChEBI" id="CHEBI:133042"/>
        <dbReference type="EC" id="2.3.2.29"/>
    </reaction>
</comment>
<dbReference type="InterPro" id="IPR007472">
    <property type="entry name" value="N-end_Aminoacyl_Trfase_C"/>
</dbReference>
<dbReference type="Pfam" id="PF04376">
    <property type="entry name" value="ATE_N"/>
    <property type="match status" value="1"/>
</dbReference>
<dbReference type="PATRIC" id="fig|1280948.3.peg.2493"/>
<dbReference type="Proteomes" id="UP000024547">
    <property type="component" value="Unassembled WGS sequence"/>
</dbReference>
<dbReference type="GO" id="GO:0005737">
    <property type="term" value="C:cytoplasm"/>
    <property type="evidence" value="ECO:0007669"/>
    <property type="project" value="UniProtKB-SubCell"/>
</dbReference>
<gene>
    <name evidence="4" type="primary">bpt</name>
    <name evidence="7" type="ORF">HY36_06985</name>
</gene>
<comment type="catalytic activity">
    <reaction evidence="4">
        <text>N-terminal L-glutamyl-[protein] + L-leucyl-tRNA(Leu) = N-terminal L-leucyl-L-glutamyl-[protein] + tRNA(Leu) + H(+)</text>
        <dbReference type="Rhea" id="RHEA:50412"/>
        <dbReference type="Rhea" id="RHEA-COMP:9613"/>
        <dbReference type="Rhea" id="RHEA-COMP:9622"/>
        <dbReference type="Rhea" id="RHEA-COMP:12664"/>
        <dbReference type="Rhea" id="RHEA-COMP:12668"/>
        <dbReference type="ChEBI" id="CHEBI:15378"/>
        <dbReference type="ChEBI" id="CHEBI:64721"/>
        <dbReference type="ChEBI" id="CHEBI:78442"/>
        <dbReference type="ChEBI" id="CHEBI:78494"/>
        <dbReference type="ChEBI" id="CHEBI:133041"/>
        <dbReference type="EC" id="2.3.2.29"/>
    </reaction>
</comment>
<feature type="domain" description="N-end aminoacyl transferase N-terminal" evidence="5">
    <location>
        <begin position="25"/>
        <end position="95"/>
    </location>
</feature>
<evidence type="ECO:0000259" key="5">
    <source>
        <dbReference type="Pfam" id="PF04376"/>
    </source>
</evidence>
<dbReference type="PANTHER" id="PTHR21367">
    <property type="entry name" value="ARGININE-TRNA-PROTEIN TRANSFERASE 1"/>
    <property type="match status" value="1"/>
</dbReference>
<dbReference type="RefSeq" id="WP_051602761.1">
    <property type="nucleotide sequence ID" value="NZ_AWFH01000034.1"/>
</dbReference>
<feature type="domain" description="N-end rule aminoacyl transferase C-terminal" evidence="6">
    <location>
        <begin position="115"/>
        <end position="241"/>
    </location>
</feature>
<dbReference type="NCBIfam" id="NF002346">
    <property type="entry name" value="PRK01305.2-3"/>
    <property type="match status" value="1"/>
</dbReference>
<dbReference type="STRING" id="1280948.HY36_06985"/>
<evidence type="ECO:0000313" key="8">
    <source>
        <dbReference type="Proteomes" id="UP000024547"/>
    </source>
</evidence>
<dbReference type="GO" id="GO:0071596">
    <property type="term" value="P:ubiquitin-dependent protein catabolic process via the N-end rule pathway"/>
    <property type="evidence" value="ECO:0007669"/>
    <property type="project" value="InterPro"/>
</dbReference>
<protein>
    <recommendedName>
        <fullName evidence="4">Aspartate/glutamate leucyltransferase</fullName>
        <ecNumber evidence="4">2.3.2.29</ecNumber>
    </recommendedName>
</protein>
<keyword evidence="3 4" id="KW-0012">Acyltransferase</keyword>
<dbReference type="InterPro" id="IPR007471">
    <property type="entry name" value="N-end_Aminoacyl_Trfase_N"/>
</dbReference>
<evidence type="ECO:0000256" key="4">
    <source>
        <dbReference type="HAMAP-Rule" id="MF_00689"/>
    </source>
</evidence>
<dbReference type="EMBL" id="AWFH01000034">
    <property type="protein sequence ID" value="KCZ59869.1"/>
    <property type="molecule type" value="Genomic_DNA"/>
</dbReference>
<dbReference type="eggNOG" id="COG2935">
    <property type="taxonomic scope" value="Bacteria"/>
</dbReference>
<keyword evidence="1 4" id="KW-0963">Cytoplasm</keyword>
<dbReference type="PANTHER" id="PTHR21367:SF1">
    <property type="entry name" value="ARGINYL-TRNA--PROTEIN TRANSFERASE 1"/>
    <property type="match status" value="1"/>
</dbReference>
<dbReference type="EC" id="2.3.2.29" evidence="4"/>
<comment type="similarity">
    <text evidence="4">Belongs to the R-transferase family. Bpt subfamily.</text>
</comment>
<dbReference type="GeneID" id="92501504"/>
<keyword evidence="2 4" id="KW-0808">Transferase</keyword>
<dbReference type="PIRSF" id="PIRSF037208">
    <property type="entry name" value="ATE_pro_prd"/>
    <property type="match status" value="1"/>
</dbReference>
<sequence length="252" mass="28806">MKFTDSQILPPGLERSLRFYVTNLSPCPYLPGKQERKAFTNLAIGEADLVHNSLSQAGFRRSQSIAYRPACPRCNACRSVRVATRDFELSRNDRRALNRNDSIIRRPVKAQPSREQYRLLKSYLRSRHNGAGMSDMSYRDYSAMVGGSPVQSLIFEYRDGPDEDSPLVAASITDILRDGFSMVYTFFDPHLSARGLGHYLILDHILHAQDLGLPHVYLGYWVKGSQKMDYKRRYKPLEVLDGDVWRPLGDDE</sequence>
<evidence type="ECO:0000256" key="3">
    <source>
        <dbReference type="ARBA" id="ARBA00023315"/>
    </source>
</evidence>
<proteinExistence type="inferred from homology"/>
<dbReference type="InterPro" id="IPR017138">
    <property type="entry name" value="Asp_Glu_LeuTrfase"/>
</dbReference>
<dbReference type="AlphaFoldDB" id="A0A059DZY3"/>
<dbReference type="NCBIfam" id="NF002343">
    <property type="entry name" value="PRK01305.1-4"/>
    <property type="match status" value="1"/>
</dbReference>
<reference evidence="7 8" key="1">
    <citation type="journal article" date="2014" name="Antonie Van Leeuwenhoek">
        <title>Hyphomonas beringensis sp. nov. and Hyphomonas chukchiensis sp. nov., isolated from surface seawater of the Bering Sea and Chukchi Sea.</title>
        <authorList>
            <person name="Li C."/>
            <person name="Lai Q."/>
            <person name="Li G."/>
            <person name="Dong C."/>
            <person name="Wang J."/>
            <person name="Liao Y."/>
            <person name="Shao Z."/>
        </authorList>
    </citation>
    <scope>NUCLEOTIDE SEQUENCE [LARGE SCALE GENOMIC DNA]</scope>
    <source>
        <strain evidence="7 8">22II1-22F38</strain>
    </source>
</reference>
<evidence type="ECO:0000256" key="1">
    <source>
        <dbReference type="ARBA" id="ARBA00022490"/>
    </source>
</evidence>
<comment type="function">
    <text evidence="4">Functions in the N-end rule pathway of protein degradation where it conjugates Leu from its aminoacyl-tRNA to the N-termini of proteins containing an N-terminal aspartate or glutamate.</text>
</comment>
<accession>A0A059DZY3</accession>
<organism evidence="7 8">
    <name type="scientific">Hyphomonas atlantica</name>
    <dbReference type="NCBI Taxonomy" id="1280948"/>
    <lineage>
        <taxon>Bacteria</taxon>
        <taxon>Pseudomonadati</taxon>
        <taxon>Pseudomonadota</taxon>
        <taxon>Alphaproteobacteria</taxon>
        <taxon>Hyphomonadales</taxon>
        <taxon>Hyphomonadaceae</taxon>
        <taxon>Hyphomonas</taxon>
    </lineage>
</organism>
<evidence type="ECO:0000259" key="6">
    <source>
        <dbReference type="Pfam" id="PF04377"/>
    </source>
</evidence>
<dbReference type="HAMAP" id="MF_00689">
    <property type="entry name" value="Bpt"/>
    <property type="match status" value="1"/>
</dbReference>
<comment type="subcellular location">
    <subcellularLocation>
        <location evidence="4">Cytoplasm</location>
    </subcellularLocation>
</comment>
<comment type="caution">
    <text evidence="7">The sequence shown here is derived from an EMBL/GenBank/DDBJ whole genome shotgun (WGS) entry which is preliminary data.</text>
</comment>
<dbReference type="SUPFAM" id="SSF55729">
    <property type="entry name" value="Acyl-CoA N-acyltransferases (Nat)"/>
    <property type="match status" value="1"/>
</dbReference>
<keyword evidence="8" id="KW-1185">Reference proteome</keyword>
<dbReference type="InterPro" id="IPR030700">
    <property type="entry name" value="N-end_Aminoacyl_Trfase"/>
</dbReference>
<dbReference type="GO" id="GO:0004057">
    <property type="term" value="F:arginyl-tRNA--protein transferase activity"/>
    <property type="evidence" value="ECO:0007669"/>
    <property type="project" value="InterPro"/>
</dbReference>